<dbReference type="AlphaFoldDB" id="A0AAD9PWD9"/>
<dbReference type="Proteomes" id="UP001249851">
    <property type="component" value="Unassembled WGS sequence"/>
</dbReference>
<name>A0AAD9PWD9_ACRCE</name>
<accession>A0AAD9PWD9</accession>
<dbReference type="EMBL" id="JARQWQ010000112">
    <property type="protein sequence ID" value="KAK2550305.1"/>
    <property type="molecule type" value="Genomic_DNA"/>
</dbReference>
<feature type="compositionally biased region" description="Polar residues" evidence="1">
    <location>
        <begin position="691"/>
        <end position="701"/>
    </location>
</feature>
<feature type="non-terminal residue" evidence="2">
    <location>
        <position position="965"/>
    </location>
</feature>
<keyword evidence="3" id="KW-1185">Reference proteome</keyword>
<evidence type="ECO:0000313" key="2">
    <source>
        <dbReference type="EMBL" id="KAK2550305.1"/>
    </source>
</evidence>
<evidence type="ECO:0000256" key="1">
    <source>
        <dbReference type="SAM" id="MobiDB-lite"/>
    </source>
</evidence>
<evidence type="ECO:0000313" key="3">
    <source>
        <dbReference type="Proteomes" id="UP001249851"/>
    </source>
</evidence>
<feature type="region of interest" description="Disordered" evidence="1">
    <location>
        <begin position="682"/>
        <end position="701"/>
    </location>
</feature>
<reference evidence="2" key="2">
    <citation type="journal article" date="2023" name="Science">
        <title>Genomic signatures of disease resistance in endangered staghorn corals.</title>
        <authorList>
            <person name="Vollmer S.V."/>
            <person name="Selwyn J.D."/>
            <person name="Despard B.A."/>
            <person name="Roesel C.L."/>
        </authorList>
    </citation>
    <scope>NUCLEOTIDE SEQUENCE</scope>
    <source>
        <strain evidence="2">K2</strain>
    </source>
</reference>
<comment type="caution">
    <text evidence="2">The sequence shown here is derived from an EMBL/GenBank/DDBJ whole genome shotgun (WGS) entry which is preliminary data.</text>
</comment>
<protein>
    <recommendedName>
        <fullName evidence="4">SWIM-type domain-containing protein</fullName>
    </recommendedName>
</protein>
<organism evidence="2 3">
    <name type="scientific">Acropora cervicornis</name>
    <name type="common">Staghorn coral</name>
    <dbReference type="NCBI Taxonomy" id="6130"/>
    <lineage>
        <taxon>Eukaryota</taxon>
        <taxon>Metazoa</taxon>
        <taxon>Cnidaria</taxon>
        <taxon>Anthozoa</taxon>
        <taxon>Hexacorallia</taxon>
        <taxon>Scleractinia</taxon>
        <taxon>Astrocoeniina</taxon>
        <taxon>Acroporidae</taxon>
        <taxon>Acropora</taxon>
    </lineage>
</organism>
<proteinExistence type="predicted"/>
<feature type="region of interest" description="Disordered" evidence="1">
    <location>
        <begin position="818"/>
        <end position="839"/>
    </location>
</feature>
<reference evidence="2" key="1">
    <citation type="journal article" date="2023" name="G3 (Bethesda)">
        <title>Whole genome assembly and annotation of the endangered Caribbean coral Acropora cervicornis.</title>
        <authorList>
            <person name="Selwyn J.D."/>
            <person name="Vollmer S.V."/>
        </authorList>
    </citation>
    <scope>NUCLEOTIDE SEQUENCE</scope>
    <source>
        <strain evidence="2">K2</strain>
    </source>
</reference>
<gene>
    <name evidence="2" type="ORF">P5673_028995</name>
</gene>
<evidence type="ECO:0008006" key="4">
    <source>
        <dbReference type="Google" id="ProtNLM"/>
    </source>
</evidence>
<sequence>ADSDVLSSEDEVGSQNSDDILLQDESYNPFSRIPTSYYNGDLQTPFLYEGRLEFSFNEKMIILMLNVDQSKVCTRRPLKFQGNGGCVFDRTSLKGKGDWLCTDLGSFVNKGQSGRIMTVEEGTITNSVRLPRRVQDRPPLEMGQYLVMTTYWKHAKYTDFCRMTTVIHNHDGSVANYALAQYYFTGEPHKVSPKKNRCNKPFHPTTPSTFQFIKENARRPLGPGTVFDRAFEEAGGVIDVEAISDVPRNLQQVKNARQRLRMKKQNDEFQDLLSCSAENDDVKGLQWTPTPRVVFVNQGQMEEIITNCCGPNATGVFSIDTTYNVGNFYVTATSYQNRMFIHNQTGRVANLPGPAMFHVKQDASQFLYFANTLLETKYEFEQVRYVGGDRSQSQKAFLKPLKGAKFLPCKKHVEDDMKRKMSSLGIELGEQRNILKDVFGSIEDGEKGLVDSGNSVEFDERLQVLKAVWNPEFGDYFVTYVADDMKEGMAPEIRRIIGLKDDFYYDNALECQNFRYKQKIEEAKKEKEPGVKTSECSWVEAIEIYKTMLQEARNNIQRAVIGKGPFQLAPEFSHLECSDQQWMEMTPEERRKHLAKFDPFVGIDKLCTSDAMLPLPSIDNNSSSSKSHETITTLSSEDEEIFKWEDVPADLKTNASEVKVVPRGLNRKVVLPSVNSACISSTITSPGSSTDATNESSSLGESTCARNIGQFRDSGLPEYLKGSWSNAQKIIDQNGVGSFPGSESKRVVISLSQGDVCHTVTISRTRQLQCDEKCPKFKLHKLCAHTIAVAFKCGLLYDVCRSYKQSVSSMVQSLIPPDVGKKENEKKSRKRKSQGGYRDVSGFNDRTEVVIDDALVTDSFEVVFITDTSALCCYGCKGKVRQKPSDAVPGDPYDIFLRRKEHRVFRKRGSKSTAISISKQPEYVYYHPLRSCFPGKGKIWAELSTKLKFNEKHKELLWREFGIQL</sequence>